<dbReference type="STRING" id="485917.Phep_4106"/>
<keyword evidence="6 7" id="KW-0998">Cell outer membrane</keyword>
<dbReference type="NCBIfam" id="TIGR04057">
    <property type="entry name" value="SusC_RagA_signa"/>
    <property type="match status" value="1"/>
</dbReference>
<evidence type="ECO:0000313" key="9">
    <source>
        <dbReference type="EMBL" id="ACU06297.1"/>
    </source>
</evidence>
<dbReference type="InterPro" id="IPR023997">
    <property type="entry name" value="TonB-dep_OMP_SusC/RagA_CS"/>
</dbReference>
<gene>
    <name evidence="9" type="ordered locus">Phep_4106</name>
</gene>
<feature type="domain" description="TonB-dependent receptor plug" evidence="8">
    <location>
        <begin position="134"/>
        <end position="241"/>
    </location>
</feature>
<dbReference type="PROSITE" id="PS52016">
    <property type="entry name" value="TONB_DEPENDENT_REC_3"/>
    <property type="match status" value="1"/>
</dbReference>
<dbReference type="NCBIfam" id="TIGR04056">
    <property type="entry name" value="OMP_RagA_SusC"/>
    <property type="match status" value="1"/>
</dbReference>
<keyword evidence="4 7" id="KW-0812">Transmembrane</keyword>
<organism evidence="9 10">
    <name type="scientific">Pedobacter heparinus (strain ATCC 13125 / DSM 2366 / CIP 104194 / JCM 7457 / NBRC 12017 / NCIMB 9290 / NRRL B-14731 / HIM 762-3)</name>
    <dbReference type="NCBI Taxonomy" id="485917"/>
    <lineage>
        <taxon>Bacteria</taxon>
        <taxon>Pseudomonadati</taxon>
        <taxon>Bacteroidota</taxon>
        <taxon>Sphingobacteriia</taxon>
        <taxon>Sphingobacteriales</taxon>
        <taxon>Sphingobacteriaceae</taxon>
        <taxon>Pedobacter</taxon>
    </lineage>
</organism>
<dbReference type="InterPro" id="IPR012910">
    <property type="entry name" value="Plug_dom"/>
</dbReference>
<dbReference type="InterPro" id="IPR008969">
    <property type="entry name" value="CarboxyPept-like_regulatory"/>
</dbReference>
<proteinExistence type="inferred from homology"/>
<sequence>MTKLKLLNCNFLSLRVTKLLLASVFIVLLAASGKAVAAKKMLAPITITGKVMDEKGETIIGATIKSSAGGGAVTDVNGGYSLTTESNATLTVSYLGYISQEVKVNNRTKINITLVPAANQLNDVVVIGYGTQKRKDVTGSITTVRLEDGPKASVPFVNALEALQGTSGINVGPSNAAGATPNIAIRGQNSISGGGNPLIILDGVIFDGNLNEINMNDIASYDILKDGSAASIYGSRSANGVLVITTKRGRTEKPQINFSTYYGVQNWTRVPKMKAGDEFIQWRKDNMSIRGQDITDMTKVLSNLEYKAYNEGHTLNWLDEVTQFAPIQNYQLSVSGKTDNTNYYFSAGYLNQKGVLYNDKFKKPNLTLKVENNITDWLSFGANGYYSSRDFTGNSPSLYMATYISPYSYRYVDGSDIYQRYPTGNTSMYSPFWGSPTNVTQPGVYDDDLNKQNTIRGTGFINAKIPFIKGLNYRFEATGTKSVSNTGFFHHEFGEVNTLLPGDIANPAQFLSRANGYRINNQGNSWVINSLISYNRSFGDHNIDALFGYTRDFSTTEQLRVNSSDFSAAGTTLLGMNGLNTGKVITTNTEFAKTTNVGYFGRLNYNYKSKYYGTFTLRRDGYSAFAEGFKYGYFPGGSVAWALSEENFMKDVKFVNYLKIRASYGKTGSQSVGSYSSLAFTDNTLFTVFGSNSFLISTPSTLANKTFTWETTNTLNLGVDFQLLDQRLTGNVDVYSSKTDNQLLTRLLPIFTGFSSVKSNLGEVQNRGIEITLNSTNIKSDDGFSWSSGISFWLNRNKVTHLPDDKDQPENSLFIGKSLLGFYDYTVEGIVQSSDTEYMNKYKTAGGAQIFFPGDLKIKDINGDGMIDVNDRSVIGYSKENFNFNVSNTFNYKNFQLFFTVNAIIGGGKNNFFMSGNPRGLNPASLLPTSGNWIAGQNPWMPDRESNEFVRPNYGNPFSYGFYQSRTFVRLQTASLSYSLPKELLNKLKVDNLKLFVSGTNLLTFTGWTGLDPANGAQIGGNGGSSQTSVNANTPIMRTVSFGLNLGF</sequence>
<reference evidence="9 10" key="1">
    <citation type="journal article" date="2009" name="Stand. Genomic Sci.">
        <title>Complete genome sequence of Pedobacter heparinus type strain (HIM 762-3).</title>
        <authorList>
            <person name="Han C."/>
            <person name="Spring S."/>
            <person name="Lapidus A."/>
            <person name="Del Rio T.G."/>
            <person name="Tice H."/>
            <person name="Copeland A."/>
            <person name="Cheng J.F."/>
            <person name="Lucas S."/>
            <person name="Chen F."/>
            <person name="Nolan M."/>
            <person name="Bruce D."/>
            <person name="Goodwin L."/>
            <person name="Pitluck S."/>
            <person name="Ivanova N."/>
            <person name="Mavromatis K."/>
            <person name="Mikhailova N."/>
            <person name="Pati A."/>
            <person name="Chen A."/>
            <person name="Palaniappan K."/>
            <person name="Land M."/>
            <person name="Hauser L."/>
            <person name="Chang Y.J."/>
            <person name="Jeffries C.C."/>
            <person name="Saunders E."/>
            <person name="Chertkov O."/>
            <person name="Brettin T."/>
            <person name="Goker M."/>
            <person name="Rohde M."/>
            <person name="Bristow J."/>
            <person name="Eisen J.A."/>
            <person name="Markowitz V."/>
            <person name="Hugenholtz P."/>
            <person name="Kyrpides N.C."/>
            <person name="Klenk H.P."/>
            <person name="Detter J.C."/>
        </authorList>
    </citation>
    <scope>NUCLEOTIDE SEQUENCE [LARGE SCALE GENOMIC DNA]</scope>
    <source>
        <strain evidence="10">ATCC 13125 / DSM 2366 / CIP 104194 / JCM 7457 / NBRC 12017 / NCIMB 9290 / NRRL B-14731 / HIM 762-3</strain>
    </source>
</reference>
<keyword evidence="3 7" id="KW-1134">Transmembrane beta strand</keyword>
<dbReference type="EMBL" id="CP001681">
    <property type="protein sequence ID" value="ACU06297.1"/>
    <property type="molecule type" value="Genomic_DNA"/>
</dbReference>
<dbReference type="eggNOG" id="COG1629">
    <property type="taxonomic scope" value="Bacteria"/>
</dbReference>
<dbReference type="SUPFAM" id="SSF56935">
    <property type="entry name" value="Porins"/>
    <property type="match status" value="1"/>
</dbReference>
<evidence type="ECO:0000256" key="6">
    <source>
        <dbReference type="ARBA" id="ARBA00023237"/>
    </source>
</evidence>
<comment type="similarity">
    <text evidence="7">Belongs to the TonB-dependent receptor family.</text>
</comment>
<dbReference type="InterPro" id="IPR037066">
    <property type="entry name" value="Plug_dom_sf"/>
</dbReference>
<dbReference type="RefSeq" id="WP_015809905.1">
    <property type="nucleotide sequence ID" value="NC_013061.1"/>
</dbReference>
<dbReference type="InterPro" id="IPR036942">
    <property type="entry name" value="Beta-barrel_TonB_sf"/>
</dbReference>
<dbReference type="Gene3D" id="2.170.130.10">
    <property type="entry name" value="TonB-dependent receptor, plug domain"/>
    <property type="match status" value="1"/>
</dbReference>
<evidence type="ECO:0000256" key="5">
    <source>
        <dbReference type="ARBA" id="ARBA00023136"/>
    </source>
</evidence>
<evidence type="ECO:0000256" key="3">
    <source>
        <dbReference type="ARBA" id="ARBA00022452"/>
    </source>
</evidence>
<dbReference type="OrthoDB" id="9768177at2"/>
<dbReference type="Gene3D" id="2.40.170.20">
    <property type="entry name" value="TonB-dependent receptor, beta-barrel domain"/>
    <property type="match status" value="1"/>
</dbReference>
<keyword evidence="10" id="KW-1185">Reference proteome</keyword>
<keyword evidence="5 7" id="KW-0472">Membrane</keyword>
<comment type="subcellular location">
    <subcellularLocation>
        <location evidence="1 7">Cell outer membrane</location>
        <topology evidence="1 7">Multi-pass membrane protein</topology>
    </subcellularLocation>
</comment>
<dbReference type="GO" id="GO:0009279">
    <property type="term" value="C:cell outer membrane"/>
    <property type="evidence" value="ECO:0007669"/>
    <property type="project" value="UniProtKB-SubCell"/>
</dbReference>
<evidence type="ECO:0000256" key="7">
    <source>
        <dbReference type="PROSITE-ProRule" id="PRU01360"/>
    </source>
</evidence>
<dbReference type="InterPro" id="IPR039426">
    <property type="entry name" value="TonB-dep_rcpt-like"/>
</dbReference>
<keyword evidence="2 7" id="KW-0813">Transport</keyword>
<evidence type="ECO:0000256" key="2">
    <source>
        <dbReference type="ARBA" id="ARBA00022448"/>
    </source>
</evidence>
<evidence type="ECO:0000256" key="1">
    <source>
        <dbReference type="ARBA" id="ARBA00004571"/>
    </source>
</evidence>
<protein>
    <submittedName>
        <fullName evidence="9">TonB-dependent receptor plug</fullName>
    </submittedName>
</protein>
<keyword evidence="9" id="KW-0675">Receptor</keyword>
<dbReference type="HOGENOM" id="CLU_004317_0_2_10"/>
<dbReference type="Pfam" id="PF07715">
    <property type="entry name" value="Plug"/>
    <property type="match status" value="1"/>
</dbReference>
<dbReference type="Pfam" id="PF13715">
    <property type="entry name" value="CarbopepD_reg_2"/>
    <property type="match status" value="1"/>
</dbReference>
<evidence type="ECO:0000256" key="4">
    <source>
        <dbReference type="ARBA" id="ARBA00022692"/>
    </source>
</evidence>
<name>C6XWK8_PEDHD</name>
<dbReference type="AlphaFoldDB" id="C6XWK8"/>
<evidence type="ECO:0000313" key="10">
    <source>
        <dbReference type="Proteomes" id="UP000000852"/>
    </source>
</evidence>
<dbReference type="Proteomes" id="UP000000852">
    <property type="component" value="Chromosome"/>
</dbReference>
<dbReference type="InterPro" id="IPR023996">
    <property type="entry name" value="TonB-dep_OMP_SusC/RagA"/>
</dbReference>
<dbReference type="KEGG" id="phe:Phep_4106"/>
<evidence type="ECO:0000259" key="8">
    <source>
        <dbReference type="Pfam" id="PF07715"/>
    </source>
</evidence>
<dbReference type="Gene3D" id="2.60.40.1120">
    <property type="entry name" value="Carboxypeptidase-like, regulatory domain"/>
    <property type="match status" value="1"/>
</dbReference>
<accession>C6XWK8</accession>
<dbReference type="SUPFAM" id="SSF49464">
    <property type="entry name" value="Carboxypeptidase regulatory domain-like"/>
    <property type="match status" value="1"/>
</dbReference>